<dbReference type="PANTHER" id="PTHR10281:SF72">
    <property type="entry name" value="NEUDESIN"/>
    <property type="match status" value="1"/>
</dbReference>
<keyword evidence="4" id="KW-0479">Metal-binding</keyword>
<keyword evidence="10" id="KW-1185">Reference proteome</keyword>
<dbReference type="GO" id="GO:0005496">
    <property type="term" value="F:steroid binding"/>
    <property type="evidence" value="ECO:0007669"/>
    <property type="project" value="UniProtKB-KW"/>
</dbReference>
<evidence type="ECO:0000256" key="5">
    <source>
        <dbReference type="ARBA" id="ARBA00022824"/>
    </source>
</evidence>
<sequence>VVPPRELTAAELALHDGSDPALPLLLSIKGTVYDITKGKEYYGPDGIYPFAGKEVARAFALFSTDLAECNDNLEGLSYTEAESLRDWIGKFNSKYPIVGKLVGSK</sequence>
<organism evidence="9 10">
    <name type="scientific">Tetrabaena socialis</name>
    <dbReference type="NCBI Taxonomy" id="47790"/>
    <lineage>
        <taxon>Eukaryota</taxon>
        <taxon>Viridiplantae</taxon>
        <taxon>Chlorophyta</taxon>
        <taxon>core chlorophytes</taxon>
        <taxon>Chlorophyceae</taxon>
        <taxon>CS clade</taxon>
        <taxon>Chlamydomonadales</taxon>
        <taxon>Tetrabaenaceae</taxon>
        <taxon>Tetrabaena</taxon>
    </lineage>
</organism>
<dbReference type="Pfam" id="PF00173">
    <property type="entry name" value="Cyt-b5"/>
    <property type="match status" value="1"/>
</dbReference>
<keyword evidence="6" id="KW-0408">Iron</keyword>
<dbReference type="Proteomes" id="UP000236333">
    <property type="component" value="Unassembled WGS sequence"/>
</dbReference>
<dbReference type="EMBL" id="PGGS01000849">
    <property type="protein sequence ID" value="PNH01581.1"/>
    <property type="molecule type" value="Genomic_DNA"/>
</dbReference>
<dbReference type="InterPro" id="IPR036400">
    <property type="entry name" value="Cyt_B5-like_heme/steroid_sf"/>
</dbReference>
<evidence type="ECO:0000256" key="2">
    <source>
        <dbReference type="ARBA" id="ARBA00022617"/>
    </source>
</evidence>
<dbReference type="SMART" id="SM01117">
    <property type="entry name" value="Cyt-b5"/>
    <property type="match status" value="1"/>
</dbReference>
<dbReference type="GO" id="GO:0016020">
    <property type="term" value="C:membrane"/>
    <property type="evidence" value="ECO:0007669"/>
    <property type="project" value="TreeGrafter"/>
</dbReference>
<dbReference type="SUPFAM" id="SSF55856">
    <property type="entry name" value="Cytochrome b5-like heme/steroid binding domain"/>
    <property type="match status" value="1"/>
</dbReference>
<comment type="similarity">
    <text evidence="7">Belongs to the cytochrome b5 family. MAPR subfamily.</text>
</comment>
<proteinExistence type="inferred from homology"/>
<keyword evidence="3" id="KW-0754">Steroid-binding</keyword>
<gene>
    <name evidence="9" type="ORF">TSOC_012521</name>
</gene>
<evidence type="ECO:0000313" key="9">
    <source>
        <dbReference type="EMBL" id="PNH01581.1"/>
    </source>
</evidence>
<dbReference type="Gene3D" id="3.10.120.10">
    <property type="entry name" value="Cytochrome b5-like heme/steroid binding domain"/>
    <property type="match status" value="1"/>
</dbReference>
<keyword evidence="3" id="KW-0446">Lipid-binding</keyword>
<dbReference type="GO" id="GO:0046872">
    <property type="term" value="F:metal ion binding"/>
    <property type="evidence" value="ECO:0007669"/>
    <property type="project" value="UniProtKB-KW"/>
</dbReference>
<protein>
    <submittedName>
        <fullName evidence="9">Putative steroid-binding protein 3</fullName>
    </submittedName>
</protein>
<feature type="domain" description="Cytochrome b5 heme-binding" evidence="8">
    <location>
        <begin position="7"/>
        <end position="102"/>
    </location>
</feature>
<keyword evidence="2" id="KW-0349">Heme</keyword>
<dbReference type="PANTHER" id="PTHR10281">
    <property type="entry name" value="MEMBRANE-ASSOCIATED PROGESTERONE RECEPTOR COMPONENT-RELATED"/>
    <property type="match status" value="1"/>
</dbReference>
<dbReference type="GO" id="GO:0005783">
    <property type="term" value="C:endoplasmic reticulum"/>
    <property type="evidence" value="ECO:0007669"/>
    <property type="project" value="UniProtKB-SubCell"/>
</dbReference>
<evidence type="ECO:0000259" key="8">
    <source>
        <dbReference type="SMART" id="SM01117"/>
    </source>
</evidence>
<evidence type="ECO:0000256" key="3">
    <source>
        <dbReference type="ARBA" id="ARBA00022665"/>
    </source>
</evidence>
<dbReference type="OrthoDB" id="547796at2759"/>
<dbReference type="InterPro" id="IPR050577">
    <property type="entry name" value="MAPR/NEUFC/NENF-like"/>
</dbReference>
<evidence type="ECO:0000256" key="6">
    <source>
        <dbReference type="ARBA" id="ARBA00023004"/>
    </source>
</evidence>
<dbReference type="InterPro" id="IPR001199">
    <property type="entry name" value="Cyt_B5-like_heme/steroid-bd"/>
</dbReference>
<comment type="caution">
    <text evidence="9">The sequence shown here is derived from an EMBL/GenBank/DDBJ whole genome shotgun (WGS) entry which is preliminary data.</text>
</comment>
<evidence type="ECO:0000256" key="7">
    <source>
        <dbReference type="ARBA" id="ARBA00038357"/>
    </source>
</evidence>
<accession>A0A2J7ZMT9</accession>
<keyword evidence="5" id="KW-0256">Endoplasmic reticulum</keyword>
<dbReference type="AlphaFoldDB" id="A0A2J7ZMT9"/>
<reference evidence="9 10" key="1">
    <citation type="journal article" date="2017" name="Mol. Biol. Evol.">
        <title>The 4-celled Tetrabaena socialis nuclear genome reveals the essential components for genetic control of cell number at the origin of multicellularity in the volvocine lineage.</title>
        <authorList>
            <person name="Featherston J."/>
            <person name="Arakaki Y."/>
            <person name="Hanschen E.R."/>
            <person name="Ferris P.J."/>
            <person name="Michod R.E."/>
            <person name="Olson B.J.S.C."/>
            <person name="Nozaki H."/>
            <person name="Durand P.M."/>
        </authorList>
    </citation>
    <scope>NUCLEOTIDE SEQUENCE [LARGE SCALE GENOMIC DNA]</scope>
    <source>
        <strain evidence="9 10">NIES-571</strain>
    </source>
</reference>
<evidence type="ECO:0000256" key="1">
    <source>
        <dbReference type="ARBA" id="ARBA00004240"/>
    </source>
</evidence>
<feature type="non-terminal residue" evidence="9">
    <location>
        <position position="1"/>
    </location>
</feature>
<evidence type="ECO:0000313" key="10">
    <source>
        <dbReference type="Proteomes" id="UP000236333"/>
    </source>
</evidence>
<evidence type="ECO:0000256" key="4">
    <source>
        <dbReference type="ARBA" id="ARBA00022723"/>
    </source>
</evidence>
<comment type="subcellular location">
    <subcellularLocation>
        <location evidence="1">Endoplasmic reticulum</location>
    </subcellularLocation>
</comment>
<name>A0A2J7ZMT9_9CHLO</name>